<evidence type="ECO:0000256" key="4">
    <source>
        <dbReference type="ARBA" id="ARBA00022840"/>
    </source>
</evidence>
<dbReference type="GO" id="GO:0034045">
    <property type="term" value="C:phagophore assembly site membrane"/>
    <property type="evidence" value="ECO:0007669"/>
    <property type="project" value="TreeGrafter"/>
</dbReference>
<name>A0A6M7UR97_9HYPH</name>
<evidence type="ECO:0000256" key="1">
    <source>
        <dbReference type="ARBA" id="ARBA00022679"/>
    </source>
</evidence>
<dbReference type="CDD" id="cd04791">
    <property type="entry name" value="LanC_SerThrkinase"/>
    <property type="match status" value="1"/>
</dbReference>
<dbReference type="InterPro" id="IPR058053">
    <property type="entry name" value="RamC_C"/>
</dbReference>
<sequence length="903" mass="98784">MSTGALTKPRLDDFLDLILSEASVRSSADAVIAGDQWIMIRSRTRRLLDQGWKLHISANIGNSLRVLRAALSVLLDLDCSFKVARTPLVLRSLNAGSLGASQIGKFITVYPDSDSSAVEIAELLYLSTLEFNAPEVPSDLPVHPDGNVYYRYGTFINTSMQLPNGEIVSAFRAKDGSLTPDHRRPFYAAPDDVPCPFPNDLEARRRDEAHLISDRYLLLFQVSRTARGAVFMGHDIDSNVACVVKRARLRPNVFHSDSDPSKMLLAEHRMLGMLRGLNVFPKCYDLIESDHNLWLVMQYVDGLPLSEYVTSKFTREGPTITKEVLQTATAIARHVGTLHQKDFVYRDLKSSNILVCGNGNVDFVDAEHVYLLSEILDHTVGGGTRGYMSSRQLNTRIPSKRDDIYSLGAILYFIFTGAEPSRSPTPTDLLSRRLELMNSACPQGIIDLVTECLDPDGFPNLAASHVSSRLDDVQLPVKASPRNMADRSALASTCDPSLLANKLVKTLISRFNWLGDGQGFWESCHPLCVTSVARDIHVGVSGMVIALANALGNECFDRTLLRDATEVLLGACRWLTSTNKIVEGRLPGLYVGEMGVAYALCVAATELNNEEILRSAISIARDTSSMAHTSPDLFNGTAGRLRSLIRIWDVTGDAHLLKDAVSCGEIIASAALAKNGAFHAWKIPNGFGGLSNNTYLGYAHGAAGIADTLVELYLRTGDDRYISVADGAGEWLLQRMQLWKGPVAGAYWNSVEESAGAAPPYWCHGSAGIATFLMHLYEIHPEASLLKAMHLALNAVSEGSRWATPAYCHGLAGSIDVLLDAHTILHSDDYRRSAFEIATILETFRIESEDGVAVYTENPEVTTPDFMVGYSGLIGPLFRLAASKRAWSDDPMTSGRTRITPST</sequence>
<keyword evidence="5" id="KW-0862">Zinc</keyword>
<dbReference type="PRINTS" id="PR01950">
    <property type="entry name" value="LANCSUPER"/>
</dbReference>
<dbReference type="InterPro" id="IPR012341">
    <property type="entry name" value="6hp_glycosidase-like_sf"/>
</dbReference>
<dbReference type="GO" id="GO:0005975">
    <property type="term" value="P:carbohydrate metabolic process"/>
    <property type="evidence" value="ECO:0007669"/>
    <property type="project" value="InterPro"/>
</dbReference>
<dbReference type="KEGG" id="merd:EB233_31565"/>
<dbReference type="GO" id="GO:0046872">
    <property type="term" value="F:metal ion binding"/>
    <property type="evidence" value="ECO:0007669"/>
    <property type="project" value="UniProtKB-KW"/>
</dbReference>
<dbReference type="AlphaFoldDB" id="A0A6M7UR97"/>
<evidence type="ECO:0000256" key="5">
    <source>
        <dbReference type="PIRSR" id="PIRSR607822-1"/>
    </source>
</evidence>
<protein>
    <recommendedName>
        <fullName evidence="6">Protein kinase domain-containing protein</fullName>
    </recommendedName>
</protein>
<keyword evidence="1" id="KW-0808">Transferase</keyword>
<keyword evidence="8" id="KW-1185">Reference proteome</keyword>
<dbReference type="Gene3D" id="1.50.10.10">
    <property type="match status" value="1"/>
</dbReference>
<dbReference type="InterPro" id="IPR000719">
    <property type="entry name" value="Prot_kinase_dom"/>
</dbReference>
<dbReference type="InterPro" id="IPR007822">
    <property type="entry name" value="LANC-like"/>
</dbReference>
<dbReference type="SMART" id="SM00220">
    <property type="entry name" value="S_TKc"/>
    <property type="match status" value="1"/>
</dbReference>
<dbReference type="Gene3D" id="3.30.200.20">
    <property type="entry name" value="Phosphorylase Kinase, domain 1"/>
    <property type="match status" value="1"/>
</dbReference>
<reference evidence="7 8" key="1">
    <citation type="submission" date="2018-10" db="EMBL/GenBank/DDBJ databases">
        <authorList>
            <person name="Perry B.J."/>
            <person name="Sullivan J.T."/>
            <person name="Murphy R.J.T."/>
            <person name="Ramsay J.P."/>
            <person name="Ronson C.W."/>
        </authorList>
    </citation>
    <scope>NUCLEOTIDE SEQUENCE [LARGE SCALE GENOMIC DNA]</scope>
    <source>
        <strain evidence="7 8">NZP2014</strain>
    </source>
</reference>
<dbReference type="Pfam" id="PF05147">
    <property type="entry name" value="LANC_like"/>
    <property type="match status" value="1"/>
</dbReference>
<feature type="binding site" evidence="5">
    <location>
        <position position="809"/>
    </location>
    <ligand>
        <name>Zn(2+)</name>
        <dbReference type="ChEBI" id="CHEBI:29105"/>
    </ligand>
</feature>
<keyword evidence="3" id="KW-0418">Kinase</keyword>
<feature type="domain" description="Protein kinase" evidence="6">
    <location>
        <begin position="216"/>
        <end position="475"/>
    </location>
</feature>
<evidence type="ECO:0000256" key="3">
    <source>
        <dbReference type="ARBA" id="ARBA00022777"/>
    </source>
</evidence>
<feature type="binding site" evidence="5">
    <location>
        <position position="808"/>
    </location>
    <ligand>
        <name>Zn(2+)</name>
        <dbReference type="ChEBI" id="CHEBI:29105"/>
    </ligand>
</feature>
<evidence type="ECO:0000313" key="8">
    <source>
        <dbReference type="Proteomes" id="UP000503339"/>
    </source>
</evidence>
<dbReference type="InterPro" id="IPR057929">
    <property type="entry name" value="RamC_N"/>
</dbReference>
<dbReference type="GO" id="GO:0004674">
    <property type="term" value="F:protein serine/threonine kinase activity"/>
    <property type="evidence" value="ECO:0007669"/>
    <property type="project" value="InterPro"/>
</dbReference>
<dbReference type="Gene3D" id="1.10.510.10">
    <property type="entry name" value="Transferase(Phosphotransferase) domain 1"/>
    <property type="match status" value="1"/>
</dbReference>
<dbReference type="GO" id="GO:0005776">
    <property type="term" value="C:autophagosome"/>
    <property type="evidence" value="ECO:0007669"/>
    <property type="project" value="TreeGrafter"/>
</dbReference>
<dbReference type="EMBL" id="CP033361">
    <property type="protein sequence ID" value="QKC79406.1"/>
    <property type="molecule type" value="Genomic_DNA"/>
</dbReference>
<dbReference type="InterPro" id="IPR011009">
    <property type="entry name" value="Kinase-like_dom_sf"/>
</dbReference>
<keyword evidence="2" id="KW-0547">Nucleotide-binding</keyword>
<feature type="binding site" evidence="5">
    <location>
        <position position="763"/>
    </location>
    <ligand>
        <name>Zn(2+)</name>
        <dbReference type="ChEBI" id="CHEBI:29105"/>
    </ligand>
</feature>
<dbReference type="SUPFAM" id="SSF158745">
    <property type="entry name" value="LanC-like"/>
    <property type="match status" value="1"/>
</dbReference>
<dbReference type="Pfam" id="PF00069">
    <property type="entry name" value="Pkinase"/>
    <property type="match status" value="1"/>
</dbReference>
<dbReference type="Proteomes" id="UP000503339">
    <property type="component" value="Chromosome"/>
</dbReference>
<evidence type="ECO:0000259" key="6">
    <source>
        <dbReference type="PROSITE" id="PS50011"/>
    </source>
</evidence>
<keyword evidence="5" id="KW-0479">Metal-binding</keyword>
<dbReference type="PANTHER" id="PTHR24348:SF22">
    <property type="entry name" value="NON-SPECIFIC SERINE_THREONINE PROTEIN KINASE"/>
    <property type="match status" value="1"/>
</dbReference>
<dbReference type="PROSITE" id="PS50011">
    <property type="entry name" value="PROTEIN_KINASE_DOM"/>
    <property type="match status" value="1"/>
</dbReference>
<dbReference type="SUPFAM" id="SSF56112">
    <property type="entry name" value="Protein kinase-like (PK-like)"/>
    <property type="match status" value="1"/>
</dbReference>
<dbReference type="GO" id="GO:0031179">
    <property type="term" value="P:peptide modification"/>
    <property type="evidence" value="ECO:0007669"/>
    <property type="project" value="InterPro"/>
</dbReference>
<dbReference type="InterPro" id="IPR008271">
    <property type="entry name" value="Ser/Thr_kinase_AS"/>
</dbReference>
<dbReference type="GO" id="GO:0005829">
    <property type="term" value="C:cytosol"/>
    <property type="evidence" value="ECO:0007669"/>
    <property type="project" value="TreeGrafter"/>
</dbReference>
<gene>
    <name evidence="7" type="ORF">EB233_31565</name>
</gene>
<accession>A0A6M7UR97</accession>
<dbReference type="PANTHER" id="PTHR24348">
    <property type="entry name" value="SERINE/THREONINE-PROTEIN KINASE UNC-51-RELATED"/>
    <property type="match status" value="1"/>
</dbReference>
<dbReference type="GO" id="GO:0005524">
    <property type="term" value="F:ATP binding"/>
    <property type="evidence" value="ECO:0007669"/>
    <property type="project" value="UniProtKB-KW"/>
</dbReference>
<proteinExistence type="predicted"/>
<dbReference type="PROSITE" id="PS00108">
    <property type="entry name" value="PROTEIN_KINASE_ST"/>
    <property type="match status" value="1"/>
</dbReference>
<keyword evidence="4" id="KW-0067">ATP-binding</keyword>
<dbReference type="SMART" id="SM01260">
    <property type="entry name" value="LANC_like"/>
    <property type="match status" value="1"/>
</dbReference>
<dbReference type="InterPro" id="IPR045269">
    <property type="entry name" value="Atg1-like"/>
</dbReference>
<dbReference type="Pfam" id="PF25816">
    <property type="entry name" value="RamC_N"/>
    <property type="match status" value="1"/>
</dbReference>
<dbReference type="GO" id="GO:0042594">
    <property type="term" value="P:response to starvation"/>
    <property type="evidence" value="ECO:0007669"/>
    <property type="project" value="TreeGrafter"/>
</dbReference>
<organism evidence="7 8">
    <name type="scientific">Mesorhizobium erdmanii</name>
    <dbReference type="NCBI Taxonomy" id="1777866"/>
    <lineage>
        <taxon>Bacteria</taxon>
        <taxon>Pseudomonadati</taxon>
        <taxon>Pseudomonadota</taxon>
        <taxon>Alphaproteobacteria</taxon>
        <taxon>Hyphomicrobiales</taxon>
        <taxon>Phyllobacteriaceae</taxon>
        <taxon>Mesorhizobium</taxon>
    </lineage>
</organism>
<evidence type="ECO:0000256" key="2">
    <source>
        <dbReference type="ARBA" id="ARBA00022741"/>
    </source>
</evidence>
<evidence type="ECO:0000313" key="7">
    <source>
        <dbReference type="EMBL" id="QKC79406.1"/>
    </source>
</evidence>